<evidence type="ECO:0000313" key="2">
    <source>
        <dbReference type="EMBL" id="CAI9179423.1"/>
    </source>
</evidence>
<dbReference type="Proteomes" id="UP001176941">
    <property type="component" value="Chromosome 9"/>
</dbReference>
<feature type="compositionally biased region" description="Basic and acidic residues" evidence="1">
    <location>
        <begin position="23"/>
        <end position="33"/>
    </location>
</feature>
<sequence length="140" mass="14899">MVTSEHPPVRSPQHTPPGWSRKNALEAKEQSKKEECNQLELGLGGLFPLAFPYVRWVQTGSSWNQLQNFAGGVGGGEMPVTTGRRAVPLVPRTDLTAQARGAPPGVTFRAGEPLSKALDGANVFLGTKGLILVSRPSTPS</sequence>
<protein>
    <submittedName>
        <fullName evidence="2">Uncharacterized protein</fullName>
    </submittedName>
</protein>
<evidence type="ECO:0000313" key="3">
    <source>
        <dbReference type="Proteomes" id="UP001176941"/>
    </source>
</evidence>
<dbReference type="EMBL" id="OX459945">
    <property type="protein sequence ID" value="CAI9179423.1"/>
    <property type="molecule type" value="Genomic_DNA"/>
</dbReference>
<evidence type="ECO:0000256" key="1">
    <source>
        <dbReference type="SAM" id="MobiDB-lite"/>
    </source>
</evidence>
<feature type="region of interest" description="Disordered" evidence="1">
    <location>
        <begin position="1"/>
        <end position="33"/>
    </location>
</feature>
<keyword evidence="3" id="KW-1185">Reference proteome</keyword>
<organism evidence="2 3">
    <name type="scientific">Rangifer tarandus platyrhynchus</name>
    <name type="common">Svalbard reindeer</name>
    <dbReference type="NCBI Taxonomy" id="3082113"/>
    <lineage>
        <taxon>Eukaryota</taxon>
        <taxon>Metazoa</taxon>
        <taxon>Chordata</taxon>
        <taxon>Craniata</taxon>
        <taxon>Vertebrata</taxon>
        <taxon>Euteleostomi</taxon>
        <taxon>Mammalia</taxon>
        <taxon>Eutheria</taxon>
        <taxon>Laurasiatheria</taxon>
        <taxon>Artiodactyla</taxon>
        <taxon>Ruminantia</taxon>
        <taxon>Pecora</taxon>
        <taxon>Cervidae</taxon>
        <taxon>Odocoileinae</taxon>
        <taxon>Rangifer</taxon>
    </lineage>
</organism>
<name>A0ABN8ZZK1_RANTA</name>
<accession>A0ABN8ZZK1</accession>
<proteinExistence type="predicted"/>
<gene>
    <name evidence="2" type="ORF">MRATA1EN1_LOCUS28385</name>
</gene>
<reference evidence="2" key="1">
    <citation type="submission" date="2023-04" db="EMBL/GenBank/DDBJ databases">
        <authorList>
            <consortium name="ELIXIR-Norway"/>
        </authorList>
    </citation>
    <scope>NUCLEOTIDE SEQUENCE [LARGE SCALE GENOMIC DNA]</scope>
</reference>